<reference evidence="1 2" key="1">
    <citation type="submission" date="2018-11" db="EMBL/GenBank/DDBJ databases">
        <title>Proposal to divide the Flavobacteriaceae and reorganize its genera based on Amino Acid Identity values calculated from whole genome sequences.</title>
        <authorList>
            <person name="Nicholson A.C."/>
            <person name="Gulvik C.A."/>
            <person name="Whitney A.M."/>
            <person name="Humrighouse B.W."/>
            <person name="Bell M."/>
            <person name="Holmes B."/>
            <person name="Steigerwalt A.G."/>
            <person name="Villarma A."/>
            <person name="Sheth M."/>
            <person name="Batra D."/>
            <person name="Pryor J."/>
            <person name="Bernardet J.-F."/>
            <person name="Hugo C."/>
            <person name="Kampfer P."/>
            <person name="Newman J."/>
            <person name="McQuiston J.R."/>
        </authorList>
    </citation>
    <scope>NUCLEOTIDE SEQUENCE [LARGE SCALE GENOMIC DNA]</scope>
    <source>
        <strain evidence="1 2">H5559</strain>
    </source>
</reference>
<dbReference type="RefSeq" id="WP_123861482.1">
    <property type="nucleotide sequence ID" value="NZ_CP033930.1"/>
</dbReference>
<keyword evidence="1" id="KW-0547">Nucleotide-binding</keyword>
<dbReference type="PANTHER" id="PTHR42957">
    <property type="entry name" value="HELICASE MJ1565-RELATED"/>
    <property type="match status" value="1"/>
</dbReference>
<proteinExistence type="predicted"/>
<gene>
    <name evidence="1" type="ORF">EG352_06910</name>
</gene>
<dbReference type="InterPro" id="IPR027417">
    <property type="entry name" value="P-loop_NTPase"/>
</dbReference>
<dbReference type="SUPFAM" id="SSF52540">
    <property type="entry name" value="P-loop containing nucleoside triphosphate hydrolases"/>
    <property type="match status" value="1"/>
</dbReference>
<dbReference type="GO" id="GO:0005524">
    <property type="term" value="F:ATP binding"/>
    <property type="evidence" value="ECO:0007669"/>
    <property type="project" value="UniProtKB-KW"/>
</dbReference>
<dbReference type="Gene3D" id="3.40.50.300">
    <property type="entry name" value="P-loop containing nucleotide triphosphate hydrolases"/>
    <property type="match status" value="1"/>
</dbReference>
<accession>A0AAD0YZ39</accession>
<keyword evidence="1" id="KW-0067">ATP-binding</keyword>
<dbReference type="EMBL" id="CP033930">
    <property type="protein sequence ID" value="AZB17514.1"/>
    <property type="molecule type" value="Genomic_DNA"/>
</dbReference>
<dbReference type="PANTHER" id="PTHR42957:SF2">
    <property type="entry name" value="HELICASE HERA CENTRAL DOMAIN-CONTAINING PROTEIN"/>
    <property type="match status" value="1"/>
</dbReference>
<dbReference type="NCBIfam" id="NF047742">
    <property type="entry name" value="antiphage_MADS8"/>
    <property type="match status" value="1"/>
</dbReference>
<evidence type="ECO:0000313" key="1">
    <source>
        <dbReference type="EMBL" id="AZB17514.1"/>
    </source>
</evidence>
<sequence>MERFKTPNTYYKKIIDLILQLHKEDLSNAIAGHCMKITGLGINELDFLWSIIHNQYPNIDTFIVSEEGNTSAKFISATKLIELRNKQDAPLLVLIPSNSRTAAEDSYGNATFKEISLEGVENKVKDELLDKIPDSCAYIIKNEILNYLKAYDLSVVNIIKYLLALEEGGYSKKNIGDNLYLLNLIPDSSLVLETEKIRSRLNFNILSTTLLSSFSKPLYERISELPLEPNTLQKEVVNFIKIERQARNAEEICRLIFESYPQLNFFNWEIPDLDFTHIKLFTEEIKSNDFKIEDGKKVLHVEENKISKVRIRFRTNPNPKDIADLKYFKVLLMAVDGGSGEEISVLRQLKNTVSNRPFREATVELNANMIEEGAYFFKVLAEDEHGNVLNADDDFKDAKIQKVWEEAKTKDESIAKNNFQYKITCDSEDFDYVVNEVVERDNDHRKDKLNNVLQAYFKYRIEKLKLGEEADEPIPTENSNIWLNDLKKHISTFYINYSDKHNYQINMSSKLREIEIAFLKNSNSLGYVKGVLKSNSAAVGYESLQFVESELTTIIPHTILKLRKEIFSGVLASNQTCDGVFETADIFKHHEKIKEYIQQLTDWTTSLNDKVSHNNLDADEKSKMQHFLTELQILDVARIKTKLPDGQRTEALLLSPLHPLRLAWSLQLMEVFKEWEKKTENYPEYKDTWLKNLNSLFEGQLSPENNPLVLVEPSSFKSYLYSGELAYGWGLYLNILADESKNGMTSVSRQMTHYFRQLFNITRDNYVETDISQKLVVRHIKNYLSQHPYTDKLNINLINSGDAAVFADAFVELEKEDSFKDVKYEIRIFKGEDKIIEHGEALRNLINPEFNVSEEAEAFSQPSKNRLFPKLRFSINSLSDYLTTPFRFTSHLSFLVSPFPITVELVKPYRNNRNFYLNGLLTESTVTVDETNAEIKWNRFVVGNSLSIPYSGAGELGIQLFDNTQSFIAGALASKHTDSIPSTQLRLNDRDKVLLTHLHDYSDWVVTFDKNIGPQIFDQPSKDGNIPFLLDYVPGEEVSGITSYLTTRPTSEILGLLGPHFEEFDLDIHRPEDEKKIKILLEDLRAVSSSLVLQLNSSKNKAFEVIGSAFTKRVLEKKGFLEEAFLIPIDLHQNLFENLPIESKSRADNLLVTINLEKREINISIIEIKCRKSLGESESSELKEKIKEQIENTITALKIHYDPEHHLSFDRLDREIKNKELKSLLSFYIERAYRYGYLNENAYESYMAFLQSLDDGFTLKFNKLGFIFNFSASKKHHKEVLDHDLIFFTFGGKLIEQILDQNSDLNTRRLEDNDFDSELSSAIGTNTTLKPFIQKFNTKISQEKDVVKTESHPESQDEKRVYLPDTSIEKPFEVKAETKEEDNINNQSHGENLVESNKSGDEIIKSRTHKIPDYDLLIGKSSSSNQFGILGESLHGKKIAIDLSETNTISLFGVQGGGKSYTIGTISEMVLKQFSEINELPAPLAGVIFHYSESMDYEPEFTSMIYPNDKESELKKLKEKYGAEPNNVEDVIILSPRDKIEERQSEYPSIEVLPIAFNSKELSVQDWMFLLGAIGNDSAYIKQLKAIMKEHRRNITLEGIVESIESSELLSNSQKALARQKLSFAREYIDDNYTLRDSLKPGRLIIVDLRDEFIVKDEALGLFVIMLNVFSAVKNLNGMHFNKFIVFDEAHKYMDNKDLTNNIVTAIREMRHKGVSIMIASQDPPSLPNEIIELSSIVLLHKFNSPQWLKHIQKSITQLSTLSPADMSSLMPGEGFLWATKASEKGISVRPVKISTRPRVTKHGGGTINATGRK</sequence>
<name>A0AAD0YZ39_CHRID</name>
<dbReference type="Proteomes" id="UP000269015">
    <property type="component" value="Chromosome"/>
</dbReference>
<evidence type="ECO:0000313" key="2">
    <source>
        <dbReference type="Proteomes" id="UP000269015"/>
    </source>
</evidence>
<protein>
    <submittedName>
        <fullName evidence="1">ATP-binding protein</fullName>
    </submittedName>
</protein>
<dbReference type="InterPro" id="IPR008571">
    <property type="entry name" value="HerA-like"/>
</dbReference>
<organism evidence="1 2">
    <name type="scientific">Chryseobacterium indologenes</name>
    <name type="common">Flavobacterium indologenes</name>
    <dbReference type="NCBI Taxonomy" id="253"/>
    <lineage>
        <taxon>Bacteria</taxon>
        <taxon>Pseudomonadati</taxon>
        <taxon>Bacteroidota</taxon>
        <taxon>Flavobacteriia</taxon>
        <taxon>Flavobacteriales</taxon>
        <taxon>Weeksellaceae</taxon>
        <taxon>Chryseobacterium group</taxon>
        <taxon>Chryseobacterium</taxon>
    </lineage>
</organism>